<dbReference type="SMART" id="SM00239">
    <property type="entry name" value="C2"/>
    <property type="match status" value="2"/>
</dbReference>
<accession>A0A8S3ZAF1</accession>
<evidence type="ECO:0000256" key="1">
    <source>
        <dbReference type="SAM" id="MobiDB-lite"/>
    </source>
</evidence>
<evidence type="ECO:0000313" key="3">
    <source>
        <dbReference type="EMBL" id="CAG5126159.1"/>
    </source>
</evidence>
<dbReference type="Pfam" id="PF00168">
    <property type="entry name" value="C2"/>
    <property type="match status" value="2"/>
</dbReference>
<feature type="domain" description="C2" evidence="2">
    <location>
        <begin position="226"/>
        <end position="361"/>
    </location>
</feature>
<reference evidence="3" key="1">
    <citation type="submission" date="2021-04" db="EMBL/GenBank/DDBJ databases">
        <authorList>
            <consortium name="Molecular Ecology Group"/>
        </authorList>
    </citation>
    <scope>NUCLEOTIDE SEQUENCE</scope>
</reference>
<dbReference type="GO" id="GO:0070382">
    <property type="term" value="C:exocytic vesicle"/>
    <property type="evidence" value="ECO:0007669"/>
    <property type="project" value="TreeGrafter"/>
</dbReference>
<dbReference type="GO" id="GO:0005509">
    <property type="term" value="F:calcium ion binding"/>
    <property type="evidence" value="ECO:0007669"/>
    <property type="project" value="TreeGrafter"/>
</dbReference>
<dbReference type="GO" id="GO:0001786">
    <property type="term" value="F:phosphatidylserine binding"/>
    <property type="evidence" value="ECO:0007669"/>
    <property type="project" value="TreeGrafter"/>
</dbReference>
<dbReference type="Proteomes" id="UP000678393">
    <property type="component" value="Unassembled WGS sequence"/>
</dbReference>
<dbReference type="InterPro" id="IPR000008">
    <property type="entry name" value="C2_dom"/>
</dbReference>
<proteinExistence type="predicted"/>
<evidence type="ECO:0000313" key="4">
    <source>
        <dbReference type="Proteomes" id="UP000678393"/>
    </source>
</evidence>
<protein>
    <recommendedName>
        <fullName evidence="2">C2 domain-containing protein</fullName>
    </recommendedName>
</protein>
<keyword evidence="4" id="KW-1185">Reference proteome</keyword>
<dbReference type="AlphaFoldDB" id="A0A8S3ZAF1"/>
<organism evidence="3 4">
    <name type="scientific">Candidula unifasciata</name>
    <dbReference type="NCBI Taxonomy" id="100452"/>
    <lineage>
        <taxon>Eukaryota</taxon>
        <taxon>Metazoa</taxon>
        <taxon>Spiralia</taxon>
        <taxon>Lophotrochozoa</taxon>
        <taxon>Mollusca</taxon>
        <taxon>Gastropoda</taxon>
        <taxon>Heterobranchia</taxon>
        <taxon>Euthyneura</taxon>
        <taxon>Panpulmonata</taxon>
        <taxon>Eupulmonata</taxon>
        <taxon>Stylommatophora</taxon>
        <taxon>Helicina</taxon>
        <taxon>Helicoidea</taxon>
        <taxon>Geomitridae</taxon>
        <taxon>Candidula</taxon>
    </lineage>
</organism>
<dbReference type="InterPro" id="IPR035892">
    <property type="entry name" value="C2_domain_sf"/>
</dbReference>
<gene>
    <name evidence="3" type="ORF">CUNI_LOCUS11717</name>
</gene>
<dbReference type="GO" id="GO:0005544">
    <property type="term" value="F:calcium-dependent phospholipid binding"/>
    <property type="evidence" value="ECO:0007669"/>
    <property type="project" value="TreeGrafter"/>
</dbReference>
<evidence type="ECO:0000259" key="2">
    <source>
        <dbReference type="PROSITE" id="PS50004"/>
    </source>
</evidence>
<dbReference type="GO" id="GO:0000149">
    <property type="term" value="F:SNARE binding"/>
    <property type="evidence" value="ECO:0007669"/>
    <property type="project" value="TreeGrafter"/>
</dbReference>
<feature type="region of interest" description="Disordered" evidence="1">
    <location>
        <begin position="1"/>
        <end position="24"/>
    </location>
</feature>
<dbReference type="GO" id="GO:0017156">
    <property type="term" value="P:calcium-ion regulated exocytosis"/>
    <property type="evidence" value="ECO:0007669"/>
    <property type="project" value="TreeGrafter"/>
</dbReference>
<dbReference type="GO" id="GO:0005886">
    <property type="term" value="C:plasma membrane"/>
    <property type="evidence" value="ECO:0007669"/>
    <property type="project" value="TreeGrafter"/>
</dbReference>
<sequence length="365" mass="42198">MYIPALTPEKGDQGKKSQRGSWHPLGSVRESEISDWSDVSLPEIIEMKQDPNYHPRRWSRTSDYSSGASTMTSQTQYESRLAYGLIFDRTNGKLHVRVIQLGNFRVMDPDGVMAPYVKVCVYRRPKHFFKFKTKSPRELHRSHLTAEAQTKILRRSDNPVFNETLTFNVDPTDISPYALKFLVCDFDKYSRHVNIGEVTCDLSKMELTSGQEVLFNDLLLEPQEEDLGELHVALMYLPTSEKLNVTILDAKDLRLTESPRRNTDVYTKIVLMYDGRSLKKTKTAAKPSQANLMFNESFVFDVPVYQLDKVYFIITTIEVEKEKGGRYLLGRSYIGVNFDPRAKAQWLEMVQNARKQVACWHKLQY</sequence>
<dbReference type="EMBL" id="CAJHNH020002273">
    <property type="protein sequence ID" value="CAG5126159.1"/>
    <property type="molecule type" value="Genomic_DNA"/>
</dbReference>
<comment type="caution">
    <text evidence="3">The sequence shown here is derived from an EMBL/GenBank/DDBJ whole genome shotgun (WGS) entry which is preliminary data.</text>
</comment>
<dbReference type="PANTHER" id="PTHR10024">
    <property type="entry name" value="SYNAPTOTAGMIN"/>
    <property type="match status" value="1"/>
</dbReference>
<feature type="domain" description="C2" evidence="2">
    <location>
        <begin position="75"/>
        <end position="215"/>
    </location>
</feature>
<dbReference type="SUPFAM" id="SSF49562">
    <property type="entry name" value="C2 domain (Calcium/lipid-binding domain, CaLB)"/>
    <property type="match status" value="2"/>
</dbReference>
<dbReference type="PROSITE" id="PS50004">
    <property type="entry name" value="C2"/>
    <property type="match status" value="2"/>
</dbReference>
<dbReference type="Gene3D" id="2.60.40.150">
    <property type="entry name" value="C2 domain"/>
    <property type="match status" value="2"/>
</dbReference>
<name>A0A8S3ZAF1_9EUPU</name>
<dbReference type="CDD" id="cd00276">
    <property type="entry name" value="C2B_Synaptotagmin"/>
    <property type="match status" value="1"/>
</dbReference>
<dbReference type="OrthoDB" id="67700at2759"/>
<dbReference type="GO" id="GO:0030276">
    <property type="term" value="F:clathrin binding"/>
    <property type="evidence" value="ECO:0007669"/>
    <property type="project" value="TreeGrafter"/>
</dbReference>